<organism evidence="3 4">
    <name type="scientific">Frankliniella fusca</name>
    <dbReference type="NCBI Taxonomy" id="407009"/>
    <lineage>
        <taxon>Eukaryota</taxon>
        <taxon>Metazoa</taxon>
        <taxon>Ecdysozoa</taxon>
        <taxon>Arthropoda</taxon>
        <taxon>Hexapoda</taxon>
        <taxon>Insecta</taxon>
        <taxon>Pterygota</taxon>
        <taxon>Neoptera</taxon>
        <taxon>Paraneoptera</taxon>
        <taxon>Thysanoptera</taxon>
        <taxon>Terebrantia</taxon>
        <taxon>Thripoidea</taxon>
        <taxon>Thripidae</taxon>
        <taxon>Frankliniella</taxon>
    </lineage>
</organism>
<accession>A0AAE1GU56</accession>
<feature type="region of interest" description="Disordered" evidence="1">
    <location>
        <begin position="171"/>
        <end position="253"/>
    </location>
</feature>
<evidence type="ECO:0000313" key="4">
    <source>
        <dbReference type="Proteomes" id="UP001219518"/>
    </source>
</evidence>
<dbReference type="PANTHER" id="PTHR35450:SF2">
    <property type="entry name" value="REVERSE TRANSCRIPTASE DOMAIN-CONTAINING PROTEIN"/>
    <property type="match status" value="1"/>
</dbReference>
<feature type="compositionally biased region" description="Low complexity" evidence="1">
    <location>
        <begin position="218"/>
        <end position="230"/>
    </location>
</feature>
<dbReference type="PANTHER" id="PTHR35450">
    <property type="entry name" value="REVERSE TRANSCRIPTASE DOMAIN-CONTAINING PROTEIN"/>
    <property type="match status" value="1"/>
</dbReference>
<reference evidence="3" key="2">
    <citation type="journal article" date="2023" name="BMC Genomics">
        <title>Pest status, molecular evolution, and epigenetic factors derived from the genome assembly of Frankliniella fusca, a thysanopteran phytovirus vector.</title>
        <authorList>
            <person name="Catto M.A."/>
            <person name="Labadie P.E."/>
            <person name="Jacobson A.L."/>
            <person name="Kennedy G.G."/>
            <person name="Srinivasan R."/>
            <person name="Hunt B.G."/>
        </authorList>
    </citation>
    <scope>NUCLEOTIDE SEQUENCE</scope>
    <source>
        <strain evidence="3">PL_HMW_Pooled</strain>
    </source>
</reference>
<feature type="domain" description="C2H2-type" evidence="2">
    <location>
        <begin position="46"/>
        <end position="69"/>
    </location>
</feature>
<comment type="caution">
    <text evidence="3">The sequence shown here is derived from an EMBL/GenBank/DDBJ whole genome shotgun (WGS) entry which is preliminary data.</text>
</comment>
<evidence type="ECO:0000259" key="2">
    <source>
        <dbReference type="SMART" id="SM00355"/>
    </source>
</evidence>
<evidence type="ECO:0000313" key="3">
    <source>
        <dbReference type="EMBL" id="KAK3908851.1"/>
    </source>
</evidence>
<dbReference type="EMBL" id="JAHWGI010000081">
    <property type="protein sequence ID" value="KAK3908851.1"/>
    <property type="molecule type" value="Genomic_DNA"/>
</dbReference>
<evidence type="ECO:0000256" key="1">
    <source>
        <dbReference type="SAM" id="MobiDB-lite"/>
    </source>
</evidence>
<dbReference type="AlphaFoldDB" id="A0AAE1GU56"/>
<dbReference type="InterPro" id="IPR013087">
    <property type="entry name" value="Znf_C2H2_type"/>
</dbReference>
<gene>
    <name evidence="3" type="ORF">KUF71_019107</name>
</gene>
<dbReference type="SMART" id="SM00355">
    <property type="entry name" value="ZnF_C2H2"/>
    <property type="match status" value="2"/>
</dbReference>
<dbReference type="Proteomes" id="UP001219518">
    <property type="component" value="Unassembled WGS sequence"/>
</dbReference>
<feature type="region of interest" description="Disordered" evidence="1">
    <location>
        <begin position="94"/>
        <end position="115"/>
    </location>
</feature>
<sequence length="940" mass="102879">MPKQTLFFEVLEGLRHQCPTCLRQPKTLEYLREHVRKVHGPTNFMVVCRVCHEVFKDKRKANPHLSLQHGLGSVDPNLELTKCAWSLEALTGFPQDSPEARSAPGGPTPPAAPAASPLLAPAVQAASPATVPCGLPATSPQALALLPPLPRAAPLSTPRSATARGTQLLRAGRALRQRTPPALRRSPLVRLQLPASPPDIAAAGVRRDLPPLSPPPGSTSAAGRSAASPAPRTPPSPEPFAGLHEASPSTEAPKPTAFQAKWLQRLQEASSWADFEVAVADLTSELEPPKPAQQRREPPPQSRRPLDPPRLQRLYRTNRTKAMRLVREEESPLCDVPAEAVAEYFEDVFSNRLPSLSAPPPCAVLPNTQAHDASLVSPFTSEEIVARLRHCSDTAPGPDGVRYSNIKRRDPITGPQSPCGSKCATLVLHKKKSIAHPTTVQGQDIPSLGEQDAYQHLGVPTGCTVDQTPEATLDKMLLDLHRIERSGLNEWQKIDAIRTFVIPQVTFCLLTARVRKGPFTKLDGEIKRVVKGAFHLPRRGSPEVVFLPSWQGGANILPLSDLADICAVTKAFKVLTCPDPLVRDIAQTSVRKTAARLLGHEPSQGELAAYLSGAQFGGHSKSCGNVWTAARNASRRLAAKIPGLCWEWSATLGRLSVTVPLPGSTPDRHVVDPSARAELHSTLRRGVQHHYHCKLATKPDQGKVHEVAARDSHSNHFLAAGRYTRFCDWRFIHRARLGVLPLKACIRVPGADKVCRKCKAHPETTAHVLCHCAVHSRAWNNRHRRVLKHLIDNMSAKFRSKLSVEKSVPGFPGRLLPDLVIIDEVNGSAAIVDVCCPFENRYLALQVARQHKRDKYAPLADHLRSRGLTVTCDAIVVGALGCWDPENEKVLTHLGIPPHVRANLKRKAVSDVIRWSRDIYTEHVCNARQYKKDVVLPPIS</sequence>
<feature type="region of interest" description="Disordered" evidence="1">
    <location>
        <begin position="283"/>
        <end position="310"/>
    </location>
</feature>
<reference evidence="3" key="1">
    <citation type="submission" date="2021-07" db="EMBL/GenBank/DDBJ databases">
        <authorList>
            <person name="Catto M.A."/>
            <person name="Jacobson A."/>
            <person name="Kennedy G."/>
            <person name="Labadie P."/>
            <person name="Hunt B.G."/>
            <person name="Srinivasan R."/>
        </authorList>
    </citation>
    <scope>NUCLEOTIDE SEQUENCE</scope>
    <source>
        <strain evidence="3">PL_HMW_Pooled</strain>
        <tissue evidence="3">Head</tissue>
    </source>
</reference>
<dbReference type="Gene3D" id="3.30.160.60">
    <property type="entry name" value="Classic Zinc Finger"/>
    <property type="match status" value="1"/>
</dbReference>
<protein>
    <recommendedName>
        <fullName evidence="2">C2H2-type domain-containing protein</fullName>
    </recommendedName>
</protein>
<keyword evidence="4" id="KW-1185">Reference proteome</keyword>
<feature type="domain" description="C2H2-type" evidence="2">
    <location>
        <begin position="16"/>
        <end position="39"/>
    </location>
</feature>
<name>A0AAE1GU56_9NEOP</name>
<proteinExistence type="predicted"/>